<proteinExistence type="predicted"/>
<evidence type="ECO:0000313" key="2">
    <source>
        <dbReference type="EMBL" id="MFG3816565.1"/>
    </source>
</evidence>
<dbReference type="EMBL" id="JAZAQF010000013">
    <property type="protein sequence ID" value="MFG3816565.1"/>
    <property type="molecule type" value="Genomic_DNA"/>
</dbReference>
<keyword evidence="3" id="KW-1185">Reference proteome</keyword>
<name>A0ABW7C5T3_9CYAN</name>
<evidence type="ECO:0000256" key="1">
    <source>
        <dbReference type="SAM" id="Phobius"/>
    </source>
</evidence>
<sequence>MDLLSTVADRLTEILEPIAAQFRGMNLPEPVTHWGHPLMMGIVMFAMGTAAVVMGWKGRLTEPSDAKVTMLTSHKRLALWMTTFMAMGYSGGLLSLIMQQKPILESPHFWTGTLVLGLLGANGAISMSKFGGGQPALRTAHAYLGSLAFGVMVLHAIFGLRLGLSL</sequence>
<comment type="caution">
    <text evidence="2">The sequence shown here is derived from an EMBL/GenBank/DDBJ whole genome shotgun (WGS) entry which is preliminary data.</text>
</comment>
<feature type="transmembrane region" description="Helical" evidence="1">
    <location>
        <begin position="77"/>
        <end position="97"/>
    </location>
</feature>
<evidence type="ECO:0000313" key="3">
    <source>
        <dbReference type="Proteomes" id="UP001604335"/>
    </source>
</evidence>
<dbReference type="Proteomes" id="UP001604335">
    <property type="component" value="Unassembled WGS sequence"/>
</dbReference>
<dbReference type="Pfam" id="PF13301">
    <property type="entry name" value="DUF4079"/>
    <property type="match status" value="1"/>
</dbReference>
<feature type="transmembrane region" description="Helical" evidence="1">
    <location>
        <begin position="142"/>
        <end position="164"/>
    </location>
</feature>
<feature type="transmembrane region" description="Helical" evidence="1">
    <location>
        <begin position="109"/>
        <end position="130"/>
    </location>
</feature>
<feature type="transmembrane region" description="Helical" evidence="1">
    <location>
        <begin position="34"/>
        <end position="56"/>
    </location>
</feature>
<keyword evidence="1" id="KW-0812">Transmembrane</keyword>
<protein>
    <submittedName>
        <fullName evidence="2">DUF4079 domain-containing protein</fullName>
    </submittedName>
</protein>
<dbReference type="InterPro" id="IPR025067">
    <property type="entry name" value="DUF4079"/>
</dbReference>
<dbReference type="PANTHER" id="PTHR36738:SF1">
    <property type="entry name" value="EXPRESSED PROTEIN"/>
    <property type="match status" value="1"/>
</dbReference>
<gene>
    <name evidence="2" type="ORF">VPK24_02860</name>
</gene>
<reference evidence="3" key="1">
    <citation type="journal article" date="2024" name="Algal Res.">
        <title>Biochemical, toxicological and genomic investigation of a high-biomass producing Limnothrix strain isolated from Italian shallow drinking water reservoir.</title>
        <authorList>
            <person name="Simonazzi M."/>
            <person name="Shishido T.K."/>
            <person name="Delbaje E."/>
            <person name="Wahlsten M."/>
            <person name="Fewer D.P."/>
            <person name="Sivonen K."/>
            <person name="Pezzolesi L."/>
            <person name="Pistocchi R."/>
        </authorList>
    </citation>
    <scope>NUCLEOTIDE SEQUENCE [LARGE SCALE GENOMIC DNA]</scope>
    <source>
        <strain evidence="3">LRLZ20PSL1</strain>
    </source>
</reference>
<dbReference type="Gene3D" id="1.20.120.1770">
    <property type="match status" value="1"/>
</dbReference>
<dbReference type="RefSeq" id="WP_099531918.1">
    <property type="nucleotide sequence ID" value="NZ_JAZAQF010000013.1"/>
</dbReference>
<accession>A0ABW7C5T3</accession>
<keyword evidence="1" id="KW-0472">Membrane</keyword>
<keyword evidence="1" id="KW-1133">Transmembrane helix</keyword>
<dbReference type="PANTHER" id="PTHR36738">
    <property type="entry name" value="EXPRESSED PROTEIN"/>
    <property type="match status" value="1"/>
</dbReference>
<organism evidence="2 3">
    <name type="scientific">Limnothrix redekei LRLZ20PSL1</name>
    <dbReference type="NCBI Taxonomy" id="3112953"/>
    <lineage>
        <taxon>Bacteria</taxon>
        <taxon>Bacillati</taxon>
        <taxon>Cyanobacteriota</taxon>
        <taxon>Cyanophyceae</taxon>
        <taxon>Pseudanabaenales</taxon>
        <taxon>Pseudanabaenaceae</taxon>
        <taxon>Limnothrix</taxon>
    </lineage>
</organism>